<evidence type="ECO:0000256" key="12">
    <source>
        <dbReference type="SAM" id="MobiDB-lite"/>
    </source>
</evidence>
<dbReference type="Proteomes" id="UP000219167">
    <property type="component" value="Unassembled WGS sequence"/>
</dbReference>
<dbReference type="GO" id="GO:0006829">
    <property type="term" value="P:zinc ion transport"/>
    <property type="evidence" value="ECO:0007669"/>
    <property type="project" value="UniProtKB-KW"/>
</dbReference>
<keyword evidence="5" id="KW-0479">Metal-binding</keyword>
<dbReference type="SUPFAM" id="SSF53807">
    <property type="entry name" value="Helical backbone' metal receptor"/>
    <property type="match status" value="1"/>
</dbReference>
<evidence type="ECO:0000256" key="8">
    <source>
        <dbReference type="ARBA" id="ARBA00022833"/>
    </source>
</evidence>
<dbReference type="NCBIfam" id="NF007091">
    <property type="entry name" value="PRK09545.1"/>
    <property type="match status" value="1"/>
</dbReference>
<dbReference type="AlphaFoldDB" id="A0A285U8L4"/>
<keyword evidence="7" id="KW-0574">Periplasm</keyword>
<gene>
    <name evidence="14" type="ORF">SAMN05892877_10567</name>
</gene>
<dbReference type="PANTHER" id="PTHR42953:SF3">
    <property type="entry name" value="HIGH-AFFINITY ZINC UPTAKE SYSTEM PROTEIN ZNUA"/>
    <property type="match status" value="1"/>
</dbReference>
<dbReference type="Gene3D" id="3.40.50.1980">
    <property type="entry name" value="Nitrogenase molybdenum iron protein domain"/>
    <property type="match status" value="3"/>
</dbReference>
<dbReference type="RefSeq" id="WP_097138196.1">
    <property type="nucleotide sequence ID" value="NZ_OBQD01000005.1"/>
</dbReference>
<evidence type="ECO:0000256" key="3">
    <source>
        <dbReference type="ARBA" id="ARBA00015915"/>
    </source>
</evidence>
<dbReference type="Pfam" id="PF01297">
    <property type="entry name" value="ZnuA"/>
    <property type="match status" value="1"/>
</dbReference>
<keyword evidence="8" id="KW-0862">Zinc</keyword>
<evidence type="ECO:0000256" key="7">
    <source>
        <dbReference type="ARBA" id="ARBA00022764"/>
    </source>
</evidence>
<dbReference type="InterPro" id="IPR006127">
    <property type="entry name" value="ZnuA-like"/>
</dbReference>
<evidence type="ECO:0000313" key="15">
    <source>
        <dbReference type="Proteomes" id="UP000219167"/>
    </source>
</evidence>
<dbReference type="OrthoDB" id="7346865at2"/>
<dbReference type="GO" id="GO:0042597">
    <property type="term" value="C:periplasmic space"/>
    <property type="evidence" value="ECO:0007669"/>
    <property type="project" value="UniProtKB-SubCell"/>
</dbReference>
<keyword evidence="9" id="KW-0864">Zinc transport</keyword>
<feature type="region of interest" description="Disordered" evidence="12">
    <location>
        <begin position="123"/>
        <end position="167"/>
    </location>
</feature>
<dbReference type="GO" id="GO:0046872">
    <property type="term" value="F:metal ion binding"/>
    <property type="evidence" value="ECO:0007669"/>
    <property type="project" value="UniProtKB-KW"/>
</dbReference>
<keyword evidence="10" id="KW-0406">Ion transport</keyword>
<dbReference type="InterPro" id="IPR050492">
    <property type="entry name" value="Bact_metal-bind_prot9"/>
</dbReference>
<evidence type="ECO:0000256" key="2">
    <source>
        <dbReference type="ARBA" id="ARBA00011028"/>
    </source>
</evidence>
<keyword evidence="4" id="KW-0813">Transport</keyword>
<feature type="chain" id="PRO_5012763995" description="High-affinity zinc uptake system protein ZnuA" evidence="13">
    <location>
        <begin position="24"/>
        <end position="342"/>
    </location>
</feature>
<sequence>MMKMSHLLLSTALLVGAAGNARADAPNVVVSIKPIHSLAASIMQGVGEPKLIVEGAASPHTYSLKPSNAAALQDADVVFWVGHGLEAFLEKPLEALGSKATVVELEDAPGLEKLKFREGGAFEAHDHDHDHGHESEGGEHEHGEAGHDHGGEHAAEKGHGHDEAHSHEGAFDTHLWLDPMNAKAIATEIEKALSAKDPANATAYKANLAALDANLDALDAEIADTIAPVKDKPFIVFHDAYQYFEHRYGVKVVGSITVSPESMPGAERVSQIRQKVVDLGATCVFAEPQFEPKLVNVVIEGTPAKAGTLDPEAGTLTEGPSLYFDLMRGLATSLKQCLSSAS</sequence>
<evidence type="ECO:0000256" key="11">
    <source>
        <dbReference type="ARBA" id="ARBA00023157"/>
    </source>
</evidence>
<organism evidence="14 15">
    <name type="scientific">Rhizobium subbaraonis</name>
    <dbReference type="NCBI Taxonomy" id="908946"/>
    <lineage>
        <taxon>Bacteria</taxon>
        <taxon>Pseudomonadati</taxon>
        <taxon>Pseudomonadota</taxon>
        <taxon>Alphaproteobacteria</taxon>
        <taxon>Hyphomicrobiales</taxon>
        <taxon>Rhizobiaceae</taxon>
        <taxon>Rhizobium/Agrobacterium group</taxon>
        <taxon>Rhizobium</taxon>
    </lineage>
</organism>
<evidence type="ECO:0000256" key="6">
    <source>
        <dbReference type="ARBA" id="ARBA00022729"/>
    </source>
</evidence>
<dbReference type="InterPro" id="IPR035520">
    <property type="entry name" value="ZnuA"/>
</dbReference>
<proteinExistence type="inferred from homology"/>
<comment type="subcellular location">
    <subcellularLocation>
        <location evidence="1">Periplasm</location>
    </subcellularLocation>
</comment>
<dbReference type="EMBL" id="OBQD01000005">
    <property type="protein sequence ID" value="SOC38275.1"/>
    <property type="molecule type" value="Genomic_DNA"/>
</dbReference>
<evidence type="ECO:0000256" key="13">
    <source>
        <dbReference type="SAM" id="SignalP"/>
    </source>
</evidence>
<evidence type="ECO:0000256" key="4">
    <source>
        <dbReference type="ARBA" id="ARBA00022448"/>
    </source>
</evidence>
<comment type="similarity">
    <text evidence="2">Belongs to the bacterial solute-binding protein 9 family.</text>
</comment>
<evidence type="ECO:0000256" key="10">
    <source>
        <dbReference type="ARBA" id="ARBA00023065"/>
    </source>
</evidence>
<evidence type="ECO:0000256" key="9">
    <source>
        <dbReference type="ARBA" id="ARBA00022906"/>
    </source>
</evidence>
<dbReference type="PANTHER" id="PTHR42953">
    <property type="entry name" value="HIGH-AFFINITY ZINC UPTAKE SYSTEM PROTEIN ZNUA-RELATED"/>
    <property type="match status" value="1"/>
</dbReference>
<evidence type="ECO:0000256" key="5">
    <source>
        <dbReference type="ARBA" id="ARBA00022723"/>
    </source>
</evidence>
<reference evidence="14 15" key="1">
    <citation type="submission" date="2017-08" db="EMBL/GenBank/DDBJ databases">
        <authorList>
            <person name="de Groot N.N."/>
        </authorList>
    </citation>
    <scope>NUCLEOTIDE SEQUENCE [LARGE SCALE GENOMIC DNA]</scope>
    <source>
        <strain evidence="14 15">JC85</strain>
    </source>
</reference>
<evidence type="ECO:0000256" key="1">
    <source>
        <dbReference type="ARBA" id="ARBA00004418"/>
    </source>
</evidence>
<evidence type="ECO:0000313" key="14">
    <source>
        <dbReference type="EMBL" id="SOC38275.1"/>
    </source>
</evidence>
<keyword evidence="15" id="KW-1185">Reference proteome</keyword>
<feature type="signal peptide" evidence="13">
    <location>
        <begin position="1"/>
        <end position="23"/>
    </location>
</feature>
<accession>A0A285U8L4</accession>
<dbReference type="CDD" id="cd01019">
    <property type="entry name" value="ZnuA"/>
    <property type="match status" value="1"/>
</dbReference>
<name>A0A285U8L4_9HYPH</name>
<keyword evidence="6 13" id="KW-0732">Signal</keyword>
<protein>
    <recommendedName>
        <fullName evidence="3">High-affinity zinc uptake system protein ZnuA</fullName>
    </recommendedName>
</protein>
<keyword evidence="11" id="KW-1015">Disulfide bond</keyword>